<dbReference type="AlphaFoldDB" id="W4FIH8"/>
<dbReference type="EMBL" id="KI913208">
    <property type="protein sequence ID" value="ETV66639.1"/>
    <property type="molecule type" value="Genomic_DNA"/>
</dbReference>
<dbReference type="RefSeq" id="XP_009843867.1">
    <property type="nucleotide sequence ID" value="XM_009845565.1"/>
</dbReference>
<gene>
    <name evidence="1" type="ORF">H257_16945</name>
</gene>
<protein>
    <submittedName>
        <fullName evidence="1">Uncharacterized protein</fullName>
    </submittedName>
</protein>
<dbReference type="VEuPathDB" id="FungiDB:H257_16945"/>
<dbReference type="PANTHER" id="PTHR34859">
    <property type="entry name" value="UNNAMED PRODUCT"/>
    <property type="match status" value="1"/>
</dbReference>
<dbReference type="STRING" id="112090.W4FIH8"/>
<dbReference type="OrthoDB" id="71572at2759"/>
<dbReference type="PANTHER" id="PTHR34859:SF2">
    <property type="entry name" value="LYSM DOMAIN-CONTAINING PROTEIN"/>
    <property type="match status" value="1"/>
</dbReference>
<accession>W4FIH8</accession>
<dbReference type="GeneID" id="20818941"/>
<proteinExistence type="predicted"/>
<name>W4FIH8_APHAT</name>
<sequence>MASNADVGRVPESCAAGQKRLGLLCYDKCPVGTTREGLDCHSICPAGLADQGLFCRNSEYGRGVGYPWKFGDSLNDSGMYQRCQMDHDRTSAKNGSWLCAPSAYRATLGLVDVSVDLTPKCGSLGGGGGLVLSCAKKITVMAPTLGTCATNEDHDAGLCYSKCNPNYTGVGAVCWGRPPALWMLPTCDKVAAFISNKQWVASFLEFRRR</sequence>
<organism evidence="1">
    <name type="scientific">Aphanomyces astaci</name>
    <name type="common">Crayfish plague agent</name>
    <dbReference type="NCBI Taxonomy" id="112090"/>
    <lineage>
        <taxon>Eukaryota</taxon>
        <taxon>Sar</taxon>
        <taxon>Stramenopiles</taxon>
        <taxon>Oomycota</taxon>
        <taxon>Saprolegniomycetes</taxon>
        <taxon>Saprolegniales</taxon>
        <taxon>Verrucalvaceae</taxon>
        <taxon>Aphanomyces</taxon>
    </lineage>
</organism>
<reference evidence="1" key="1">
    <citation type="submission" date="2013-12" db="EMBL/GenBank/DDBJ databases">
        <title>The Genome Sequence of Aphanomyces astaci APO3.</title>
        <authorList>
            <consortium name="The Broad Institute Genomics Platform"/>
            <person name="Russ C."/>
            <person name="Tyler B."/>
            <person name="van West P."/>
            <person name="Dieguez-Uribeondo J."/>
            <person name="Young S.K."/>
            <person name="Zeng Q."/>
            <person name="Gargeya S."/>
            <person name="Fitzgerald M."/>
            <person name="Abouelleil A."/>
            <person name="Alvarado L."/>
            <person name="Chapman S.B."/>
            <person name="Gainer-Dewar J."/>
            <person name="Goldberg J."/>
            <person name="Griggs A."/>
            <person name="Gujja S."/>
            <person name="Hansen M."/>
            <person name="Howarth C."/>
            <person name="Imamovic A."/>
            <person name="Ireland A."/>
            <person name="Larimer J."/>
            <person name="McCowan C."/>
            <person name="Murphy C."/>
            <person name="Pearson M."/>
            <person name="Poon T.W."/>
            <person name="Priest M."/>
            <person name="Roberts A."/>
            <person name="Saif S."/>
            <person name="Shea T."/>
            <person name="Sykes S."/>
            <person name="Wortman J."/>
            <person name="Nusbaum C."/>
            <person name="Birren B."/>
        </authorList>
    </citation>
    <scope>NUCLEOTIDE SEQUENCE [LARGE SCALE GENOMIC DNA]</scope>
    <source>
        <strain evidence="1">APO3</strain>
    </source>
</reference>
<evidence type="ECO:0000313" key="1">
    <source>
        <dbReference type="EMBL" id="ETV66639.1"/>
    </source>
</evidence>